<dbReference type="Proteomes" id="UP001558535">
    <property type="component" value="Unassembled WGS sequence"/>
</dbReference>
<organism evidence="1 2">
    <name type="scientific">Paraburkholderia phenoliruptrix</name>
    <dbReference type="NCBI Taxonomy" id="252970"/>
    <lineage>
        <taxon>Bacteria</taxon>
        <taxon>Pseudomonadati</taxon>
        <taxon>Pseudomonadota</taxon>
        <taxon>Betaproteobacteria</taxon>
        <taxon>Burkholderiales</taxon>
        <taxon>Burkholderiaceae</taxon>
        <taxon>Paraburkholderia</taxon>
    </lineage>
</organism>
<sequence>MAATFALSTCFGGPASACTIEEEARAQFPLNTSVLSNADRLTIAGTVAEAKNWPDVQIQAVVIAGAYIGERNIDRLKEARAETVQAYLEQLGVKRQNILIDKKTFTDAMVTKGPGNAIHLHQVIVELTPICEGSCASLCDDPRVRPHSKAVGQER</sequence>
<protein>
    <recommendedName>
        <fullName evidence="3">OmpA-like domain-containing protein</fullName>
    </recommendedName>
</protein>
<name>A0ABV3WI41_9BURK</name>
<reference evidence="1 2" key="1">
    <citation type="submission" date="2024-07" db="EMBL/GenBank/DDBJ databases">
        <title>A survey of Mimosa microsymbionts across Brazilian biomes reveals a high diversity of Paraburkholderia nodulating endemic species, but also that Cupriavidus is common as a symbiont of widespread species.</title>
        <authorList>
            <person name="Rouws L."/>
            <person name="Barauna A."/>
            <person name="Beukes C."/>
            <person name="Rouws J.R.C."/>
            <person name="De Faria S.M."/>
            <person name="Gross E."/>
            <person name="Bueno Dos Reis Junior F."/>
            <person name="Simon M.F."/>
            <person name="Maluk M."/>
            <person name="Odee D.W."/>
            <person name="Kenicer G."/>
            <person name="Young J.P.W."/>
            <person name="Reis V.M."/>
            <person name="Zilli J."/>
            <person name="James E.K."/>
        </authorList>
    </citation>
    <scope>NUCLEOTIDE SEQUENCE [LARGE SCALE GENOMIC DNA]</scope>
    <source>
        <strain evidence="1 2">BR14375</strain>
    </source>
</reference>
<dbReference type="SUPFAM" id="SSF103088">
    <property type="entry name" value="OmpA-like"/>
    <property type="match status" value="1"/>
</dbReference>
<evidence type="ECO:0000313" key="1">
    <source>
        <dbReference type="EMBL" id="MEX3752884.1"/>
    </source>
</evidence>
<proteinExistence type="predicted"/>
<keyword evidence="2" id="KW-1185">Reference proteome</keyword>
<comment type="caution">
    <text evidence="1">The sequence shown here is derived from an EMBL/GenBank/DDBJ whole genome shotgun (WGS) entry which is preliminary data.</text>
</comment>
<gene>
    <name evidence="1" type="ORF">AB3X84_23095</name>
</gene>
<dbReference type="EMBL" id="JBFPKE010000010">
    <property type="protein sequence ID" value="MEX3752884.1"/>
    <property type="molecule type" value="Genomic_DNA"/>
</dbReference>
<evidence type="ECO:0000313" key="2">
    <source>
        <dbReference type="Proteomes" id="UP001558535"/>
    </source>
</evidence>
<dbReference type="RefSeq" id="WP_310109588.1">
    <property type="nucleotide sequence ID" value="NZ_CP168530.1"/>
</dbReference>
<accession>A0ABV3WI41</accession>
<dbReference type="InterPro" id="IPR036737">
    <property type="entry name" value="OmpA-like_sf"/>
</dbReference>
<evidence type="ECO:0008006" key="3">
    <source>
        <dbReference type="Google" id="ProtNLM"/>
    </source>
</evidence>